<sequence>MLSFYAKISQLEKLNNLNVKKSLKLRKLFWFLKFPELHLHRIMRDKIINKAGELFLNLGFKSVTMDDISNELGVSKKTLYKYFSNKVSLVDASCATIHESIEQTIDFIKEKKYNAIEEEFAIKAIFKEMFKNAKDSPMHQLRKYYPEIYNKLMHREVCMFKDCNSDNLKKGISQGLYREDIDLDLTTNFYFTLIFGLFESDVYSQDVQELVKVEYKVLEYHIRAIATEKGIEELEKQLKIINEN</sequence>
<evidence type="ECO:0000313" key="5">
    <source>
        <dbReference type="Proteomes" id="UP000294564"/>
    </source>
</evidence>
<dbReference type="GO" id="GO:0003677">
    <property type="term" value="F:DNA binding"/>
    <property type="evidence" value="ECO:0007669"/>
    <property type="project" value="UniProtKB-UniRule"/>
</dbReference>
<dbReference type="Gene3D" id="1.10.357.10">
    <property type="entry name" value="Tetracycline Repressor, domain 2"/>
    <property type="match status" value="1"/>
</dbReference>
<organism evidence="4 5">
    <name type="scientific">Tenacibaculum skagerrakense</name>
    <dbReference type="NCBI Taxonomy" id="186571"/>
    <lineage>
        <taxon>Bacteria</taxon>
        <taxon>Pseudomonadati</taxon>
        <taxon>Bacteroidota</taxon>
        <taxon>Flavobacteriia</taxon>
        <taxon>Flavobacteriales</taxon>
        <taxon>Flavobacteriaceae</taxon>
        <taxon>Tenacibaculum</taxon>
    </lineage>
</organism>
<dbReference type="InterPro" id="IPR001647">
    <property type="entry name" value="HTH_TetR"/>
</dbReference>
<keyword evidence="5" id="KW-1185">Reference proteome</keyword>
<dbReference type="PROSITE" id="PS50977">
    <property type="entry name" value="HTH_TETR_2"/>
    <property type="match status" value="1"/>
</dbReference>
<name>A0A4R2NU58_9FLAO</name>
<dbReference type="AlphaFoldDB" id="A0A4R2NU58"/>
<reference evidence="4 5" key="1">
    <citation type="submission" date="2019-03" db="EMBL/GenBank/DDBJ databases">
        <title>Genomic Encyclopedia of Type Strains, Phase IV (KMG-IV): sequencing the most valuable type-strain genomes for metagenomic binning, comparative biology and taxonomic classification.</title>
        <authorList>
            <person name="Goeker M."/>
        </authorList>
    </citation>
    <scope>NUCLEOTIDE SEQUENCE [LARGE SCALE GENOMIC DNA]</scope>
    <source>
        <strain evidence="4 5">DSM 14836</strain>
    </source>
</reference>
<dbReference type="InterPro" id="IPR009057">
    <property type="entry name" value="Homeodomain-like_sf"/>
</dbReference>
<dbReference type="InterPro" id="IPR050624">
    <property type="entry name" value="HTH-type_Tx_Regulator"/>
</dbReference>
<protein>
    <submittedName>
        <fullName evidence="4">TetR family transcriptional regulator</fullName>
    </submittedName>
</protein>
<evidence type="ECO:0000256" key="2">
    <source>
        <dbReference type="PROSITE-ProRule" id="PRU00335"/>
    </source>
</evidence>
<accession>A0A4R2NU58</accession>
<evidence type="ECO:0000313" key="4">
    <source>
        <dbReference type="EMBL" id="TCP25008.1"/>
    </source>
</evidence>
<keyword evidence="1 2" id="KW-0238">DNA-binding</keyword>
<dbReference type="Proteomes" id="UP000294564">
    <property type="component" value="Unassembled WGS sequence"/>
</dbReference>
<dbReference type="PANTHER" id="PTHR43479">
    <property type="entry name" value="ACREF/ENVCD OPERON REPRESSOR-RELATED"/>
    <property type="match status" value="1"/>
</dbReference>
<evidence type="ECO:0000256" key="1">
    <source>
        <dbReference type="ARBA" id="ARBA00023125"/>
    </source>
</evidence>
<proteinExistence type="predicted"/>
<dbReference type="EMBL" id="SLXM01000004">
    <property type="protein sequence ID" value="TCP25008.1"/>
    <property type="molecule type" value="Genomic_DNA"/>
</dbReference>
<dbReference type="Pfam" id="PF00440">
    <property type="entry name" value="TetR_N"/>
    <property type="match status" value="1"/>
</dbReference>
<dbReference type="SUPFAM" id="SSF46689">
    <property type="entry name" value="Homeodomain-like"/>
    <property type="match status" value="1"/>
</dbReference>
<dbReference type="PRINTS" id="PR00455">
    <property type="entry name" value="HTHTETR"/>
</dbReference>
<gene>
    <name evidence="4" type="ORF">EV195_10439</name>
</gene>
<evidence type="ECO:0000259" key="3">
    <source>
        <dbReference type="PROSITE" id="PS50977"/>
    </source>
</evidence>
<comment type="caution">
    <text evidence="4">The sequence shown here is derived from an EMBL/GenBank/DDBJ whole genome shotgun (WGS) entry which is preliminary data.</text>
</comment>
<dbReference type="PANTHER" id="PTHR43479:SF11">
    <property type="entry name" value="ACREF_ENVCD OPERON REPRESSOR-RELATED"/>
    <property type="match status" value="1"/>
</dbReference>
<feature type="domain" description="HTH tetR-type" evidence="3">
    <location>
        <begin position="41"/>
        <end position="101"/>
    </location>
</feature>
<feature type="DNA-binding region" description="H-T-H motif" evidence="2">
    <location>
        <begin position="64"/>
        <end position="83"/>
    </location>
</feature>